<evidence type="ECO:0000256" key="5">
    <source>
        <dbReference type="ARBA" id="ARBA00022801"/>
    </source>
</evidence>
<dbReference type="PRINTS" id="PR00744">
    <property type="entry name" value="GLHYDRLASE37"/>
</dbReference>
<dbReference type="PANTHER" id="PTHR23403:SF1">
    <property type="entry name" value="TREHALASE"/>
    <property type="match status" value="1"/>
</dbReference>
<evidence type="ECO:0000256" key="3">
    <source>
        <dbReference type="ARBA" id="ARBA00012757"/>
    </source>
</evidence>
<feature type="chain" id="PRO_5043934537" description="Trehalase" evidence="8">
    <location>
        <begin position="24"/>
        <end position="488"/>
    </location>
</feature>
<reference evidence="9 10" key="1">
    <citation type="journal article" date="2024" name="Proc. Natl. Acad. Sci. U.S.A.">
        <title>The genetic regulatory architecture and epigenomic basis for age-related changes in rattlesnake venom.</title>
        <authorList>
            <person name="Hogan M.P."/>
            <person name="Holding M.L."/>
            <person name="Nystrom G.S."/>
            <person name="Colston T.J."/>
            <person name="Bartlett D.A."/>
            <person name="Mason A.J."/>
            <person name="Ellsworth S.A."/>
            <person name="Rautsaw R.M."/>
            <person name="Lawrence K.C."/>
            <person name="Strickland J.L."/>
            <person name="He B."/>
            <person name="Fraser P."/>
            <person name="Margres M.J."/>
            <person name="Gilbert D.M."/>
            <person name="Gibbs H.L."/>
            <person name="Parkinson C.L."/>
            <person name="Rokyta D.R."/>
        </authorList>
    </citation>
    <scope>NUCLEOTIDE SEQUENCE [LARGE SCALE GENOMIC DNA]</scope>
    <source>
        <strain evidence="9">DRR0105</strain>
    </source>
</reference>
<evidence type="ECO:0000256" key="7">
    <source>
        <dbReference type="RuleBase" id="RU361180"/>
    </source>
</evidence>
<sequence>MLDPVGRGFLVICAALWWWQVMAGSLPPPCDRERELGSFALCSVPGPDVGEGMEFAAQKMLGVWGLVLGSLAVGIKEQLSPTLQTASYCTGELLQQVQLARLFQDDKDFVDMPLKSNPGQDLESWIPPDWTDSIPLKRISDEKLRSWAQVLNAKWKQLGRRVSAKAQPLGDAEGGYRALSRSCSISLQNTWIPFNLSPLPPTRPESYMKDIELAVGLEESNCLIRLLDPRNGKQPASCLQLLWAMLEAAASCFITCFPAEAQQGLWAELQRDGEKASWFWAARRQRVAAVTAVLWNEDAGVLVHNRAFYPSKLSPLWTECGMDLPRTEKALHYLEESSALSYTNGLPTSLTQMGQQWDLPNAWAPVQHMVILGLAKSSSPRARELAFSLAQCWLQMNLAVFEKYGGMFEKYDVEGDGKPGGGGEYPVQEGFGWTNGVALQLLDLYGEQLTAASSLCSPSWPWIGACLILVLFSQLPGLLGDGPVQWEG</sequence>
<dbReference type="InterPro" id="IPR008928">
    <property type="entry name" value="6-hairpin_glycosidase_sf"/>
</dbReference>
<keyword evidence="6 7" id="KW-0326">Glycosidase</keyword>
<keyword evidence="8" id="KW-0732">Signal</keyword>
<comment type="similarity">
    <text evidence="2 7">Belongs to the glycosyl hydrolase 37 family.</text>
</comment>
<dbReference type="EMBL" id="JAOTOJ010000010">
    <property type="protein sequence ID" value="KAK9394921.1"/>
    <property type="molecule type" value="Genomic_DNA"/>
</dbReference>
<proteinExistence type="inferred from homology"/>
<keyword evidence="10" id="KW-1185">Reference proteome</keyword>
<dbReference type="PROSITE" id="PS00928">
    <property type="entry name" value="TREHALASE_2"/>
    <property type="match status" value="1"/>
</dbReference>
<name>A0AAW1AYW8_CROAD</name>
<evidence type="ECO:0000256" key="8">
    <source>
        <dbReference type="SAM" id="SignalP"/>
    </source>
</evidence>
<feature type="signal peptide" evidence="8">
    <location>
        <begin position="1"/>
        <end position="23"/>
    </location>
</feature>
<evidence type="ECO:0000256" key="4">
    <source>
        <dbReference type="ARBA" id="ARBA00019905"/>
    </source>
</evidence>
<evidence type="ECO:0000256" key="1">
    <source>
        <dbReference type="ARBA" id="ARBA00001576"/>
    </source>
</evidence>
<dbReference type="PANTHER" id="PTHR23403">
    <property type="entry name" value="TREHALASE"/>
    <property type="match status" value="1"/>
</dbReference>
<dbReference type="GO" id="GO:0004555">
    <property type="term" value="F:alpha,alpha-trehalase activity"/>
    <property type="evidence" value="ECO:0007669"/>
    <property type="project" value="UniProtKB-EC"/>
</dbReference>
<dbReference type="GO" id="GO:0005993">
    <property type="term" value="P:trehalose catabolic process"/>
    <property type="evidence" value="ECO:0007669"/>
    <property type="project" value="TreeGrafter"/>
</dbReference>
<evidence type="ECO:0000313" key="9">
    <source>
        <dbReference type="EMBL" id="KAK9394921.1"/>
    </source>
</evidence>
<organism evidence="9 10">
    <name type="scientific">Crotalus adamanteus</name>
    <name type="common">Eastern diamondback rattlesnake</name>
    <dbReference type="NCBI Taxonomy" id="8729"/>
    <lineage>
        <taxon>Eukaryota</taxon>
        <taxon>Metazoa</taxon>
        <taxon>Chordata</taxon>
        <taxon>Craniata</taxon>
        <taxon>Vertebrata</taxon>
        <taxon>Euteleostomi</taxon>
        <taxon>Lepidosauria</taxon>
        <taxon>Squamata</taxon>
        <taxon>Bifurcata</taxon>
        <taxon>Unidentata</taxon>
        <taxon>Episquamata</taxon>
        <taxon>Toxicofera</taxon>
        <taxon>Serpentes</taxon>
        <taxon>Colubroidea</taxon>
        <taxon>Viperidae</taxon>
        <taxon>Crotalinae</taxon>
        <taxon>Crotalus</taxon>
    </lineage>
</organism>
<dbReference type="InterPro" id="IPR001661">
    <property type="entry name" value="Glyco_hydro_37"/>
</dbReference>
<accession>A0AAW1AYW8</accession>
<dbReference type="AlphaFoldDB" id="A0AAW1AYW8"/>
<evidence type="ECO:0000256" key="2">
    <source>
        <dbReference type="ARBA" id="ARBA00005615"/>
    </source>
</evidence>
<dbReference type="SUPFAM" id="SSF48208">
    <property type="entry name" value="Six-hairpin glycosidases"/>
    <property type="match status" value="1"/>
</dbReference>
<evidence type="ECO:0000256" key="6">
    <source>
        <dbReference type="ARBA" id="ARBA00023295"/>
    </source>
</evidence>
<evidence type="ECO:0000313" key="10">
    <source>
        <dbReference type="Proteomes" id="UP001474421"/>
    </source>
</evidence>
<comment type="catalytic activity">
    <reaction evidence="1 7">
        <text>alpha,alpha-trehalose + H2O = alpha-D-glucose + beta-D-glucose</text>
        <dbReference type="Rhea" id="RHEA:32675"/>
        <dbReference type="ChEBI" id="CHEBI:15377"/>
        <dbReference type="ChEBI" id="CHEBI:15903"/>
        <dbReference type="ChEBI" id="CHEBI:16551"/>
        <dbReference type="ChEBI" id="CHEBI:17925"/>
        <dbReference type="EC" id="3.2.1.28"/>
    </reaction>
</comment>
<dbReference type="Proteomes" id="UP001474421">
    <property type="component" value="Unassembled WGS sequence"/>
</dbReference>
<protein>
    <recommendedName>
        <fullName evidence="4 7">Trehalase</fullName>
        <ecNumber evidence="3 7">3.2.1.28</ecNumber>
    </recommendedName>
    <alternativeName>
        <fullName evidence="7">Alpha-trehalose glucohydrolase</fullName>
    </alternativeName>
</protein>
<gene>
    <name evidence="9" type="ORF">NXF25_014267</name>
</gene>
<dbReference type="EC" id="3.2.1.28" evidence="3 7"/>
<dbReference type="InterPro" id="IPR018232">
    <property type="entry name" value="Glyco_hydro_37_CS"/>
</dbReference>
<keyword evidence="5 7" id="KW-0378">Hydrolase</keyword>
<dbReference type="Pfam" id="PF01204">
    <property type="entry name" value="Trehalase"/>
    <property type="match status" value="2"/>
</dbReference>
<dbReference type="InterPro" id="IPR012341">
    <property type="entry name" value="6hp_glycosidase-like_sf"/>
</dbReference>
<dbReference type="Gene3D" id="1.50.10.10">
    <property type="match status" value="2"/>
</dbReference>
<comment type="caution">
    <text evidence="9">The sequence shown here is derived from an EMBL/GenBank/DDBJ whole genome shotgun (WGS) entry which is preliminary data.</text>
</comment>